<sequence length="405" mass="47308">MVTTRRQHQQEEAKRKREATLESIWNDMRKRGRTLSLTLSNDITREILSTVPVEDLLRFKFACKSWYTLLHDPFFINLHLNQSISNYNFAFMVCSNFKVVFSVDFDISSSSFKLKKPVKIDCPFEAFQIYGSCNGIFLVCIFLRSYKICLWNPTTGEYKDLSDTLPKNPKHTQPFLHVVYWLGYDLSRDDYKVIRMSYYHKGTITDIHVYSLRTNSCKKFHNVPYFILGLVYPKYSNSGGIHLNGAIHWLGKHVSDTNDFLLRIVSFDLANDEFKDLLLLPNVLLNDKSKRLGIFEECLCIYQVNKDSYIDVFIMKEYGVKESWMKILSINDLRIYNMRHFKAICITNNGKLLVQWDHKNLALYDPKHGGRKCGDVKIEGLSTRSYLNIGTYVKSLVSLEAIKYF</sequence>
<name>A0A7J6V8U1_THATH</name>
<dbReference type="InterPro" id="IPR001810">
    <property type="entry name" value="F-box_dom"/>
</dbReference>
<dbReference type="AlphaFoldDB" id="A0A7J6V8U1"/>
<dbReference type="SUPFAM" id="SSF81383">
    <property type="entry name" value="F-box domain"/>
    <property type="match status" value="1"/>
</dbReference>
<dbReference type="InterPro" id="IPR036047">
    <property type="entry name" value="F-box-like_dom_sf"/>
</dbReference>
<dbReference type="NCBIfam" id="TIGR01640">
    <property type="entry name" value="F_box_assoc_1"/>
    <property type="match status" value="1"/>
</dbReference>
<dbReference type="OrthoDB" id="591557at2759"/>
<proteinExistence type="predicted"/>
<dbReference type="PANTHER" id="PTHR31672:SF13">
    <property type="entry name" value="F-BOX PROTEIN CPR30-LIKE"/>
    <property type="match status" value="1"/>
</dbReference>
<dbReference type="Proteomes" id="UP000554482">
    <property type="component" value="Unassembled WGS sequence"/>
</dbReference>
<dbReference type="Gene3D" id="1.20.1280.50">
    <property type="match status" value="1"/>
</dbReference>
<evidence type="ECO:0000259" key="1">
    <source>
        <dbReference type="SMART" id="SM00256"/>
    </source>
</evidence>
<dbReference type="SMART" id="SM00256">
    <property type="entry name" value="FBOX"/>
    <property type="match status" value="1"/>
</dbReference>
<feature type="domain" description="F-box" evidence="1">
    <location>
        <begin position="39"/>
        <end position="78"/>
    </location>
</feature>
<evidence type="ECO:0000313" key="2">
    <source>
        <dbReference type="EMBL" id="KAF5180595.1"/>
    </source>
</evidence>
<dbReference type="PANTHER" id="PTHR31672">
    <property type="entry name" value="BNACNNG10540D PROTEIN"/>
    <property type="match status" value="1"/>
</dbReference>
<dbReference type="Pfam" id="PF00646">
    <property type="entry name" value="F-box"/>
    <property type="match status" value="1"/>
</dbReference>
<reference evidence="2 3" key="1">
    <citation type="submission" date="2020-06" db="EMBL/GenBank/DDBJ databases">
        <title>Transcriptomic and genomic resources for Thalictrum thalictroides and T. hernandezii: Facilitating candidate gene discovery in an emerging model plant lineage.</title>
        <authorList>
            <person name="Arias T."/>
            <person name="Riano-Pachon D.M."/>
            <person name="Di Stilio V.S."/>
        </authorList>
    </citation>
    <scope>NUCLEOTIDE SEQUENCE [LARGE SCALE GENOMIC DNA]</scope>
    <source>
        <strain evidence="3">cv. WT478/WT964</strain>
        <tissue evidence="2">Leaves</tissue>
    </source>
</reference>
<evidence type="ECO:0000313" key="3">
    <source>
        <dbReference type="Proteomes" id="UP000554482"/>
    </source>
</evidence>
<dbReference type="InterPro" id="IPR050796">
    <property type="entry name" value="SCF_F-box_component"/>
</dbReference>
<dbReference type="InterPro" id="IPR006527">
    <property type="entry name" value="F-box-assoc_dom_typ1"/>
</dbReference>
<dbReference type="InterPro" id="IPR017451">
    <property type="entry name" value="F-box-assoc_interact_dom"/>
</dbReference>
<organism evidence="2 3">
    <name type="scientific">Thalictrum thalictroides</name>
    <name type="common">Rue-anemone</name>
    <name type="synonym">Anemone thalictroides</name>
    <dbReference type="NCBI Taxonomy" id="46969"/>
    <lineage>
        <taxon>Eukaryota</taxon>
        <taxon>Viridiplantae</taxon>
        <taxon>Streptophyta</taxon>
        <taxon>Embryophyta</taxon>
        <taxon>Tracheophyta</taxon>
        <taxon>Spermatophyta</taxon>
        <taxon>Magnoliopsida</taxon>
        <taxon>Ranunculales</taxon>
        <taxon>Ranunculaceae</taxon>
        <taxon>Thalictroideae</taxon>
        <taxon>Thalictrum</taxon>
    </lineage>
</organism>
<accession>A0A7J6V8U1</accession>
<keyword evidence="3" id="KW-1185">Reference proteome</keyword>
<gene>
    <name evidence="2" type="ORF">FRX31_029819</name>
</gene>
<comment type="caution">
    <text evidence="2">The sequence shown here is derived from an EMBL/GenBank/DDBJ whole genome shotgun (WGS) entry which is preliminary data.</text>
</comment>
<dbReference type="EMBL" id="JABWDY010037204">
    <property type="protein sequence ID" value="KAF5180595.1"/>
    <property type="molecule type" value="Genomic_DNA"/>
</dbReference>
<dbReference type="Pfam" id="PF07734">
    <property type="entry name" value="FBA_1"/>
    <property type="match status" value="1"/>
</dbReference>
<protein>
    <submittedName>
        <fullName evidence="2">F-box protein cpr1</fullName>
    </submittedName>
</protein>